<feature type="signal peptide" evidence="1">
    <location>
        <begin position="1"/>
        <end position="32"/>
    </location>
</feature>
<dbReference type="InterPro" id="IPR050490">
    <property type="entry name" value="Bact_solute-bd_prot1"/>
</dbReference>
<dbReference type="PANTHER" id="PTHR43649:SF14">
    <property type="entry name" value="BLR3389 PROTEIN"/>
    <property type="match status" value="1"/>
</dbReference>
<feature type="chain" id="PRO_5046618171" evidence="1">
    <location>
        <begin position="33"/>
        <end position="450"/>
    </location>
</feature>
<dbReference type="Pfam" id="PF01547">
    <property type="entry name" value="SBP_bac_1"/>
    <property type="match status" value="1"/>
</dbReference>
<name>A0ABR5CH10_9MICO</name>
<accession>A0ABR5CH10</accession>
<dbReference type="Gene3D" id="3.40.190.10">
    <property type="entry name" value="Periplasmic binding protein-like II"/>
    <property type="match status" value="1"/>
</dbReference>
<dbReference type="RefSeq" id="WP_044439638.1">
    <property type="nucleotide sequence ID" value="NZ_JYFC01000002.1"/>
</dbReference>
<evidence type="ECO:0000256" key="1">
    <source>
        <dbReference type="SAM" id="SignalP"/>
    </source>
</evidence>
<dbReference type="InterPro" id="IPR006059">
    <property type="entry name" value="SBP"/>
</dbReference>
<keyword evidence="1" id="KW-0732">Signal</keyword>
<dbReference type="Proteomes" id="UP000032503">
    <property type="component" value="Unassembled WGS sequence"/>
</dbReference>
<gene>
    <name evidence="2" type="ORF">TZ00_04430</name>
</gene>
<dbReference type="SUPFAM" id="SSF53850">
    <property type="entry name" value="Periplasmic binding protein-like II"/>
    <property type="match status" value="1"/>
</dbReference>
<reference evidence="2 3" key="1">
    <citation type="journal article" date="2001" name="Int. J. Syst. Evol. Microbiol.">
        <title>Agreia bicolorata gen. nov., sp. nov., to accommodate actinobacteria isolated from narrow reed grass infected by the nematode Heteroanguina graminophila.</title>
        <authorList>
            <person name="Evtushenko L.I."/>
            <person name="Dorofeeva L.V."/>
            <person name="Dobrovolskaya T.G."/>
            <person name="Streshinskaya G.M."/>
            <person name="Subbotin S.A."/>
            <person name="Tiedje J.M."/>
        </authorList>
    </citation>
    <scope>NUCLEOTIDE SEQUENCE [LARGE SCALE GENOMIC DNA]</scope>
    <source>
        <strain evidence="2 3">VKM Ac-1804</strain>
    </source>
</reference>
<dbReference type="PROSITE" id="PS51257">
    <property type="entry name" value="PROKAR_LIPOPROTEIN"/>
    <property type="match status" value="1"/>
</dbReference>
<sequence length="450" mass="47821">MTIRSTRRLRRGAAALTGVLALGLALSACSSAGGSAETGNADDIAKALDTETTITVWAWAPAVEQIAKDFEKEHPKITVNVVNAGTGNDQYVKLQNAIKAGSGAPDVAQIEYYALPQFALSDSLVDLKGFGFDSFSDKYTDSTWNSVNLDGGVYALPQDSGPMALFYNKAVFDQYGIAVPTTWDEYVAAAKQLHAADPTKYITNDTGDAGFTTSMIWQAGGQPYKTEKSTDVSINLQDAGSKKFADTWSELVEGGLVSPITSWSDEWYKGLGDGSIATLTIGAWMPGNLESGVAQASGDWRVAPMPTWEKGQAASAENGGGGDAILKQSKNKLAAAGFLQYMNEGDGTQTSIAKGGFPSTVADLNSDAFLNYESPYFGGQKINQVLVQSSKDVVKGWQYLPFQVYSNSIFNDTVGKAYANKSDLNAGLEAWQKATADYGNEQGFTVKAGS</sequence>
<dbReference type="PANTHER" id="PTHR43649">
    <property type="entry name" value="ARABINOSE-BINDING PROTEIN-RELATED"/>
    <property type="match status" value="1"/>
</dbReference>
<comment type="caution">
    <text evidence="2">The sequence shown here is derived from an EMBL/GenBank/DDBJ whole genome shotgun (WGS) entry which is preliminary data.</text>
</comment>
<evidence type="ECO:0000313" key="3">
    <source>
        <dbReference type="Proteomes" id="UP000032503"/>
    </source>
</evidence>
<protein>
    <submittedName>
        <fullName evidence="2">Sugar ABC transporter substrate-binding protein</fullName>
    </submittedName>
</protein>
<dbReference type="EMBL" id="JYFC01000002">
    <property type="protein sequence ID" value="KJC64899.1"/>
    <property type="molecule type" value="Genomic_DNA"/>
</dbReference>
<keyword evidence="3" id="KW-1185">Reference proteome</keyword>
<evidence type="ECO:0000313" key="2">
    <source>
        <dbReference type="EMBL" id="KJC64899.1"/>
    </source>
</evidence>
<organism evidence="2 3">
    <name type="scientific">Agreia bicolorata</name>
    <dbReference type="NCBI Taxonomy" id="110935"/>
    <lineage>
        <taxon>Bacteria</taxon>
        <taxon>Bacillati</taxon>
        <taxon>Actinomycetota</taxon>
        <taxon>Actinomycetes</taxon>
        <taxon>Micrococcales</taxon>
        <taxon>Microbacteriaceae</taxon>
        <taxon>Agreia</taxon>
    </lineage>
</organism>
<proteinExistence type="predicted"/>
<dbReference type="CDD" id="cd13585">
    <property type="entry name" value="PBP2_TMBP_like"/>
    <property type="match status" value="1"/>
</dbReference>